<dbReference type="Pfam" id="PF04909">
    <property type="entry name" value="Amidohydro_2"/>
    <property type="match status" value="1"/>
</dbReference>
<feature type="compositionally biased region" description="Basic residues" evidence="2">
    <location>
        <begin position="373"/>
        <end position="383"/>
    </location>
</feature>
<evidence type="ECO:0000313" key="5">
    <source>
        <dbReference type="Proteomes" id="UP000183208"/>
    </source>
</evidence>
<dbReference type="GO" id="GO:0005737">
    <property type="term" value="C:cytoplasm"/>
    <property type="evidence" value="ECO:0007669"/>
    <property type="project" value="TreeGrafter"/>
</dbReference>
<dbReference type="Gene3D" id="3.20.20.140">
    <property type="entry name" value="Metal-dependent hydrolases"/>
    <property type="match status" value="1"/>
</dbReference>
<name>A0A1M7BPA0_9BRAD</name>
<dbReference type="AlphaFoldDB" id="A0A1M7BPA0"/>
<dbReference type="PANTHER" id="PTHR21240">
    <property type="entry name" value="2-AMINO-3-CARBOXYLMUCONATE-6-SEMIALDEHYDE DECARBOXYLASE"/>
    <property type="match status" value="1"/>
</dbReference>
<sequence length="383" mass="42124">MLFQCKVCGPATDHGSAPSRSGKAKPFSKPWRTIDIHCHCMVPEANAMVLEATGIQSGGHTPNANAHVNDITRSIQPQRGKIDFPKLTDLATRLADMDRDGIDVQVISPYPGHFVYAAPPEVACESCHMVNDHIAEMVAKHPDRLMGMGTVPLQDPGMAVAELDRTVNELGFRGVELCTNVRGVDLTRAGLEKFFARVEELDVMIFLHPFGTSLVGRMEDHYFPNTIGHPLDSALCVGQLVFDGYLERFPKLKICIAHGGGYIPGYWGRFDHAWAHREDCRVTIGKKPSEYLKKLYFDTVVFDERELTHLIDIWGADHIMLGTDYPFDMAEPDPVGFLGRVTGVSKKDMALVAGGNAERLLGLPAKAGAKTSSKTRAKTRSQA</sequence>
<keyword evidence="1" id="KW-0456">Lyase</keyword>
<dbReference type="GO" id="GO:0016787">
    <property type="term" value="F:hydrolase activity"/>
    <property type="evidence" value="ECO:0007669"/>
    <property type="project" value="InterPro"/>
</dbReference>
<dbReference type="InterPro" id="IPR006680">
    <property type="entry name" value="Amidohydro-rel"/>
</dbReference>
<dbReference type="GO" id="GO:0016831">
    <property type="term" value="F:carboxy-lyase activity"/>
    <property type="evidence" value="ECO:0007669"/>
    <property type="project" value="InterPro"/>
</dbReference>
<dbReference type="PANTHER" id="PTHR21240:SF28">
    <property type="entry name" value="ISO-OROTATE DECARBOXYLASE (EUROFUNG)"/>
    <property type="match status" value="1"/>
</dbReference>
<dbReference type="GO" id="GO:0019748">
    <property type="term" value="P:secondary metabolic process"/>
    <property type="evidence" value="ECO:0007669"/>
    <property type="project" value="TreeGrafter"/>
</dbReference>
<dbReference type="EMBL" id="FNTI01000001">
    <property type="protein sequence ID" value="SED58047.1"/>
    <property type="molecule type" value="Genomic_DNA"/>
</dbReference>
<dbReference type="OrthoDB" id="149172at2"/>
<feature type="region of interest" description="Disordered" evidence="2">
    <location>
        <begin position="364"/>
        <end position="383"/>
    </location>
</feature>
<dbReference type="SUPFAM" id="SSF51556">
    <property type="entry name" value="Metallo-dependent hydrolases"/>
    <property type="match status" value="1"/>
</dbReference>
<dbReference type="InterPro" id="IPR032466">
    <property type="entry name" value="Metal_Hydrolase"/>
</dbReference>
<proteinExistence type="predicted"/>
<feature type="domain" description="Amidohydrolase-related" evidence="3">
    <location>
        <begin position="34"/>
        <end position="363"/>
    </location>
</feature>
<accession>A0A1M7BPA0</accession>
<gene>
    <name evidence="4" type="ORF">SAMN05444171_4509</name>
</gene>
<dbReference type="InterPro" id="IPR032465">
    <property type="entry name" value="ACMSD"/>
</dbReference>
<evidence type="ECO:0000259" key="3">
    <source>
        <dbReference type="Pfam" id="PF04909"/>
    </source>
</evidence>
<protein>
    <submittedName>
        <fullName evidence="4">Aminocarboxymuconate-semialdehyde decarboxylase</fullName>
    </submittedName>
</protein>
<dbReference type="Proteomes" id="UP000183208">
    <property type="component" value="Unassembled WGS sequence"/>
</dbReference>
<organism evidence="4 5">
    <name type="scientific">Bradyrhizobium lablabi</name>
    <dbReference type="NCBI Taxonomy" id="722472"/>
    <lineage>
        <taxon>Bacteria</taxon>
        <taxon>Pseudomonadati</taxon>
        <taxon>Pseudomonadota</taxon>
        <taxon>Alphaproteobacteria</taxon>
        <taxon>Hyphomicrobiales</taxon>
        <taxon>Nitrobacteraceae</taxon>
        <taxon>Bradyrhizobium</taxon>
    </lineage>
</organism>
<evidence type="ECO:0000313" key="4">
    <source>
        <dbReference type="EMBL" id="SED58047.1"/>
    </source>
</evidence>
<evidence type="ECO:0000256" key="1">
    <source>
        <dbReference type="ARBA" id="ARBA00023239"/>
    </source>
</evidence>
<evidence type="ECO:0000256" key="2">
    <source>
        <dbReference type="SAM" id="MobiDB-lite"/>
    </source>
</evidence>
<dbReference type="RefSeq" id="WP_074823592.1">
    <property type="nucleotide sequence ID" value="NZ_FNTI01000001.1"/>
</dbReference>
<reference evidence="4 5" key="1">
    <citation type="submission" date="2016-10" db="EMBL/GenBank/DDBJ databases">
        <authorList>
            <person name="de Groot N.N."/>
        </authorList>
    </citation>
    <scope>NUCLEOTIDE SEQUENCE [LARGE SCALE GENOMIC DNA]</scope>
    <source>
        <strain evidence="4 5">GAS522</strain>
    </source>
</reference>